<sequence length="60" mass="6623">MSRLCQVCRLSVLRKSHNGSSGTALGDCIEWVCGSIPLKACKFRYEFPANHPNWVASPSL</sequence>
<reference evidence="1 2" key="1">
    <citation type="submission" date="2018-07" db="EMBL/GenBank/DDBJ databases">
        <title>Genomic Encyclopedia of Type Strains, Phase III (KMG-III): the genomes of soil and plant-associated and newly described type strains.</title>
        <authorList>
            <person name="Whitman W."/>
        </authorList>
    </citation>
    <scope>NUCLEOTIDE SEQUENCE [LARGE SCALE GENOMIC DNA]</scope>
    <source>
        <strain evidence="1 2">31-25a</strain>
    </source>
</reference>
<organism evidence="1 2">
    <name type="scientific">Phyllobacterium bourgognense</name>
    <dbReference type="NCBI Taxonomy" id="314236"/>
    <lineage>
        <taxon>Bacteria</taxon>
        <taxon>Pseudomonadati</taxon>
        <taxon>Pseudomonadota</taxon>
        <taxon>Alphaproteobacteria</taxon>
        <taxon>Hyphomicrobiales</taxon>
        <taxon>Phyllobacteriaceae</taxon>
        <taxon>Phyllobacterium</taxon>
    </lineage>
</organism>
<evidence type="ECO:0000313" key="2">
    <source>
        <dbReference type="Proteomes" id="UP000253324"/>
    </source>
</evidence>
<evidence type="ECO:0000313" key="1">
    <source>
        <dbReference type="EMBL" id="RCW81248.1"/>
    </source>
</evidence>
<accession>A0A368YNX3</accession>
<keyword evidence="2" id="KW-1185">Reference proteome</keyword>
<name>A0A368YNX3_9HYPH</name>
<dbReference type="EMBL" id="QPJM01000011">
    <property type="protein sequence ID" value="RCW81248.1"/>
    <property type="molecule type" value="Genomic_DNA"/>
</dbReference>
<dbReference type="AlphaFoldDB" id="A0A368YNX3"/>
<proteinExistence type="predicted"/>
<comment type="caution">
    <text evidence="1">The sequence shown here is derived from an EMBL/GenBank/DDBJ whole genome shotgun (WGS) entry which is preliminary data.</text>
</comment>
<protein>
    <submittedName>
        <fullName evidence="1">Uncharacterized protein</fullName>
    </submittedName>
</protein>
<gene>
    <name evidence="1" type="ORF">C7476_111110</name>
</gene>
<dbReference type="Proteomes" id="UP000253324">
    <property type="component" value="Unassembled WGS sequence"/>
</dbReference>